<gene>
    <name evidence="9" type="ORF">V5F30_00230</name>
</gene>
<feature type="transmembrane region" description="Helical" evidence="8">
    <location>
        <begin position="241"/>
        <end position="262"/>
    </location>
</feature>
<dbReference type="EMBL" id="JBAFUR010000001">
    <property type="protein sequence ID" value="MFG1250610.1"/>
    <property type="molecule type" value="Genomic_DNA"/>
</dbReference>
<evidence type="ECO:0000256" key="3">
    <source>
        <dbReference type="ARBA" id="ARBA00022638"/>
    </source>
</evidence>
<keyword evidence="2 7" id="KW-0929">Antimicrobial</keyword>
<dbReference type="PANTHER" id="PTHR38107">
    <property type="match status" value="1"/>
</dbReference>
<dbReference type="Gene3D" id="1.10.530.40">
    <property type="match status" value="1"/>
</dbReference>
<keyword evidence="5" id="KW-1035">Host cytoplasm</keyword>
<evidence type="ECO:0000256" key="6">
    <source>
        <dbReference type="ARBA" id="ARBA00023295"/>
    </source>
</evidence>
<proteinExistence type="inferred from homology"/>
<sequence>MARRDINAAGLALVKSYESFVPFVYDDLRPVKGAPYGYREWDGSKPTGTLTIGYGHTDDAQHPLKIRKGLRITEPEACTILDADLDECEDRVARTVKVPLTDNQFAALVSFDFNTGAIAGEKQASFVRALNRGDYDAVRPGLMQWVKSKGKTLRGLERRREAEGALFTRKAVARVVEPVAAGAGVPTGTVVPDTPVEEQPLSSSGVIQGTAAASVPAGGFTADKALEVIDQAQGGIDRIQAGTVLGFIAGLVVLCGLAYAAYSRAKAAGRLPKWWPSWLGGEAAPAAGVTA</sequence>
<protein>
    <recommendedName>
        <fullName evidence="7">Lysozyme</fullName>
        <ecNumber evidence="7">3.2.1.17</ecNumber>
    </recommendedName>
</protein>
<keyword evidence="3 7" id="KW-0081">Bacteriolytic enzyme</keyword>
<dbReference type="Pfam" id="PF00959">
    <property type="entry name" value="Phage_lysozyme"/>
    <property type="match status" value="1"/>
</dbReference>
<dbReference type="Proteomes" id="UP001604043">
    <property type="component" value="Unassembled WGS sequence"/>
</dbReference>
<dbReference type="InterPro" id="IPR023347">
    <property type="entry name" value="Lysozyme_dom_sf"/>
</dbReference>
<evidence type="ECO:0000313" key="9">
    <source>
        <dbReference type="EMBL" id="MFG1250610.1"/>
    </source>
</evidence>
<dbReference type="InterPro" id="IPR034690">
    <property type="entry name" value="Endolysin_T4_type"/>
</dbReference>
<dbReference type="PANTHER" id="PTHR38107:SF3">
    <property type="entry name" value="LYSOZYME RRRD-RELATED"/>
    <property type="match status" value="1"/>
</dbReference>
<dbReference type="SUPFAM" id="SSF53955">
    <property type="entry name" value="Lysozyme-like"/>
    <property type="match status" value="1"/>
</dbReference>
<keyword evidence="10" id="KW-1185">Reference proteome</keyword>
<evidence type="ECO:0000256" key="2">
    <source>
        <dbReference type="ARBA" id="ARBA00022529"/>
    </source>
</evidence>
<evidence type="ECO:0000256" key="4">
    <source>
        <dbReference type="ARBA" id="ARBA00022801"/>
    </source>
</evidence>
<evidence type="ECO:0000256" key="7">
    <source>
        <dbReference type="RuleBase" id="RU003788"/>
    </source>
</evidence>
<evidence type="ECO:0000256" key="5">
    <source>
        <dbReference type="ARBA" id="ARBA00023200"/>
    </source>
</evidence>
<dbReference type="InterPro" id="IPR002196">
    <property type="entry name" value="Glyco_hydro_24"/>
</dbReference>
<dbReference type="CDD" id="cd00737">
    <property type="entry name" value="lyz_endolysin_autolysin"/>
    <property type="match status" value="1"/>
</dbReference>
<reference evidence="9 10" key="1">
    <citation type="submission" date="2024-02" db="EMBL/GenBank/DDBJ databases">
        <title>Expansion and revision of Xanthobacter and proposal of Roseixanthobacter gen. nov.</title>
        <authorList>
            <person name="Soltysiak M.P.M."/>
            <person name="Jalihal A."/>
            <person name="Ory A."/>
            <person name="Chrisophersen C."/>
            <person name="Lee A.D."/>
            <person name="Boulton J."/>
            <person name="Springer M."/>
        </authorList>
    </citation>
    <scope>NUCLEOTIDE SEQUENCE [LARGE SCALE GENOMIC DNA]</scope>
    <source>
        <strain evidence="9 10">CB5</strain>
    </source>
</reference>
<name>A0ABW6ZAA1_9HYPH</name>
<keyword evidence="4 7" id="KW-0378">Hydrolase</keyword>
<dbReference type="InterPro" id="IPR033907">
    <property type="entry name" value="Endolysin_autolysin"/>
</dbReference>
<dbReference type="InterPro" id="IPR051018">
    <property type="entry name" value="Bacteriophage_GH24"/>
</dbReference>
<evidence type="ECO:0000256" key="1">
    <source>
        <dbReference type="ARBA" id="ARBA00000632"/>
    </source>
</evidence>
<comment type="caution">
    <text evidence="9">The sequence shown here is derived from an EMBL/GenBank/DDBJ whole genome shotgun (WGS) entry which is preliminary data.</text>
</comment>
<evidence type="ECO:0000313" key="10">
    <source>
        <dbReference type="Proteomes" id="UP001604043"/>
    </source>
</evidence>
<keyword evidence="6 7" id="KW-0326">Glycosidase</keyword>
<dbReference type="RefSeq" id="WP_394007032.1">
    <property type="nucleotide sequence ID" value="NZ_JBAFUR010000001.1"/>
</dbReference>
<keyword evidence="8" id="KW-0812">Transmembrane</keyword>
<keyword evidence="8" id="KW-0472">Membrane</keyword>
<organism evidence="9 10">
    <name type="scientific">Xanthobacter aminoxidans</name>
    <dbReference type="NCBI Taxonomy" id="186280"/>
    <lineage>
        <taxon>Bacteria</taxon>
        <taxon>Pseudomonadati</taxon>
        <taxon>Pseudomonadota</taxon>
        <taxon>Alphaproteobacteria</taxon>
        <taxon>Hyphomicrobiales</taxon>
        <taxon>Xanthobacteraceae</taxon>
        <taxon>Xanthobacter</taxon>
    </lineage>
</organism>
<dbReference type="InterPro" id="IPR023346">
    <property type="entry name" value="Lysozyme-like_dom_sf"/>
</dbReference>
<comment type="catalytic activity">
    <reaction evidence="1 7">
        <text>Hydrolysis of (1-&gt;4)-beta-linkages between N-acetylmuramic acid and N-acetyl-D-glucosamine residues in a peptidoglycan and between N-acetyl-D-glucosamine residues in chitodextrins.</text>
        <dbReference type="EC" id="3.2.1.17"/>
    </reaction>
</comment>
<dbReference type="EC" id="3.2.1.17" evidence="7"/>
<keyword evidence="8" id="KW-1133">Transmembrane helix</keyword>
<evidence type="ECO:0000256" key="8">
    <source>
        <dbReference type="SAM" id="Phobius"/>
    </source>
</evidence>
<accession>A0ABW6ZAA1</accession>
<comment type="similarity">
    <text evidence="7">Belongs to the glycosyl hydrolase 24 family.</text>
</comment>
<dbReference type="HAMAP" id="MF_04110">
    <property type="entry name" value="ENDOLYSIN_T4"/>
    <property type="match status" value="1"/>
</dbReference>